<dbReference type="STRING" id="1379903.ATO8_11089"/>
<dbReference type="RefSeq" id="WP_043844588.1">
    <property type="nucleotide sequence ID" value="NZ_AQQW01000006.1"/>
</dbReference>
<name>W4HJG6_9RHOB</name>
<dbReference type="Pfam" id="PF11150">
    <property type="entry name" value="DUF2927"/>
    <property type="match status" value="1"/>
</dbReference>
<accession>W4HJG6</accession>
<organism evidence="2 3">
    <name type="scientific">Roseivivax marinus</name>
    <dbReference type="NCBI Taxonomy" id="1379903"/>
    <lineage>
        <taxon>Bacteria</taxon>
        <taxon>Pseudomonadati</taxon>
        <taxon>Pseudomonadota</taxon>
        <taxon>Alphaproteobacteria</taxon>
        <taxon>Rhodobacterales</taxon>
        <taxon>Roseobacteraceae</taxon>
        <taxon>Roseivivax</taxon>
    </lineage>
</organism>
<sequence>MSRRLALPVALLLAACAPAVPVTETASRAALTPEPSSLPAMKGFSATRADPVTTSNADLARDFLDLTFALESGRRLSVFTRFEAPIRVRVEGAAPGTLQRDLDRVLARMRREAGLDIARAGPGLGGAQITVQAVPRAEIRRHLPQAACFVVPNVGSLRDYLSVRRSQIVSWSQLAVRKRVTIFVPADTSPQEVRDCLHEEMAQAIGPLNDLYRLPDSVFNDDNVHTVLTGYDMLILRTYYDPALRSGMTREDVAARLPGILARLNPAGERVAPAHLTPTPRTWIAAVQAALGPETGAEARRRAGLRALQIASAMGWEDHRRGFSHYAMGRILQAEDPEGAHDAFLQADRYFAASPQTRLHRAYVASQLAAYEIAHNRPDAALARLTPHLETAAQHENAALLSTLMLLRAEALELEGQVTEGRAVRLDSLGWARYGFGADWAVRAKLREVAALNPLKGGLGQL</sequence>
<dbReference type="eggNOG" id="ENOG502Z7V7">
    <property type="taxonomic scope" value="Bacteria"/>
</dbReference>
<keyword evidence="1" id="KW-0732">Signal</keyword>
<evidence type="ECO:0000313" key="2">
    <source>
        <dbReference type="EMBL" id="ETW12558.1"/>
    </source>
</evidence>
<dbReference type="AlphaFoldDB" id="W4HJG6"/>
<dbReference type="PROSITE" id="PS51257">
    <property type="entry name" value="PROKAR_LIPOPROTEIN"/>
    <property type="match status" value="1"/>
</dbReference>
<gene>
    <name evidence="2" type="ORF">ATO8_11089</name>
</gene>
<dbReference type="InterPro" id="IPR021323">
    <property type="entry name" value="DUF2927"/>
</dbReference>
<keyword evidence="3" id="KW-1185">Reference proteome</keyword>
<feature type="signal peptide" evidence="1">
    <location>
        <begin position="1"/>
        <end position="19"/>
    </location>
</feature>
<comment type="caution">
    <text evidence="2">The sequence shown here is derived from an EMBL/GenBank/DDBJ whole genome shotgun (WGS) entry which is preliminary data.</text>
</comment>
<dbReference type="Proteomes" id="UP000019063">
    <property type="component" value="Unassembled WGS sequence"/>
</dbReference>
<protein>
    <recommendedName>
        <fullName evidence="4">ATP-dependent transcriptional regulator</fullName>
    </recommendedName>
</protein>
<proteinExistence type="predicted"/>
<evidence type="ECO:0000313" key="3">
    <source>
        <dbReference type="Proteomes" id="UP000019063"/>
    </source>
</evidence>
<evidence type="ECO:0000256" key="1">
    <source>
        <dbReference type="SAM" id="SignalP"/>
    </source>
</evidence>
<dbReference type="PATRIC" id="fig|1317118.6.peg.2285"/>
<dbReference type="EMBL" id="AQQW01000006">
    <property type="protein sequence ID" value="ETW12558.1"/>
    <property type="molecule type" value="Genomic_DNA"/>
</dbReference>
<evidence type="ECO:0008006" key="4">
    <source>
        <dbReference type="Google" id="ProtNLM"/>
    </source>
</evidence>
<feature type="chain" id="PRO_5004841919" description="ATP-dependent transcriptional regulator" evidence="1">
    <location>
        <begin position="20"/>
        <end position="462"/>
    </location>
</feature>
<reference evidence="2 3" key="1">
    <citation type="journal article" date="2014" name="Antonie Van Leeuwenhoek">
        <title>Roseivivax atlanticus sp. nov., isolated from surface seawater of the Atlantic Ocean.</title>
        <authorList>
            <person name="Li G."/>
            <person name="Lai Q."/>
            <person name="Liu X."/>
            <person name="Sun F."/>
            <person name="Shao Z."/>
        </authorList>
    </citation>
    <scope>NUCLEOTIDE SEQUENCE [LARGE SCALE GENOMIC DNA]</scope>
    <source>
        <strain evidence="2 3">22II-s10s</strain>
    </source>
</reference>